<comment type="caution">
    <text evidence="1">The sequence shown here is derived from an EMBL/GenBank/DDBJ whole genome shotgun (WGS) entry which is preliminary data.</text>
</comment>
<evidence type="ECO:0000313" key="2">
    <source>
        <dbReference type="Proteomes" id="UP001224890"/>
    </source>
</evidence>
<reference evidence="1" key="1">
    <citation type="submission" date="2021-06" db="EMBL/GenBank/DDBJ databases">
        <title>Comparative genomics, transcriptomics and evolutionary studies reveal genomic signatures of adaptation to plant cell wall in hemibiotrophic fungi.</title>
        <authorList>
            <consortium name="DOE Joint Genome Institute"/>
            <person name="Baroncelli R."/>
            <person name="Diaz J.F."/>
            <person name="Benocci T."/>
            <person name="Peng M."/>
            <person name="Battaglia E."/>
            <person name="Haridas S."/>
            <person name="Andreopoulos W."/>
            <person name="Labutti K."/>
            <person name="Pangilinan J."/>
            <person name="Floch G.L."/>
            <person name="Makela M.R."/>
            <person name="Henrissat B."/>
            <person name="Grigoriev I.V."/>
            <person name="Crouch J.A."/>
            <person name="De Vries R.P."/>
            <person name="Sukno S.A."/>
            <person name="Thon M.R."/>
        </authorList>
    </citation>
    <scope>NUCLEOTIDE SEQUENCE</scope>
    <source>
        <strain evidence="1">CBS 193.32</strain>
    </source>
</reference>
<accession>A0AAJ0A8H4</accession>
<dbReference type="RefSeq" id="XP_060423240.1">
    <property type="nucleotide sequence ID" value="XM_060573037.1"/>
</dbReference>
<dbReference type="AlphaFoldDB" id="A0AAJ0A8H4"/>
<organism evidence="1 2">
    <name type="scientific">Colletotrichum godetiae</name>
    <dbReference type="NCBI Taxonomy" id="1209918"/>
    <lineage>
        <taxon>Eukaryota</taxon>
        <taxon>Fungi</taxon>
        <taxon>Dikarya</taxon>
        <taxon>Ascomycota</taxon>
        <taxon>Pezizomycotina</taxon>
        <taxon>Sordariomycetes</taxon>
        <taxon>Hypocreomycetidae</taxon>
        <taxon>Glomerellales</taxon>
        <taxon>Glomerellaceae</taxon>
        <taxon>Colletotrichum</taxon>
        <taxon>Colletotrichum acutatum species complex</taxon>
    </lineage>
</organism>
<proteinExistence type="predicted"/>
<gene>
    <name evidence="1" type="ORF">BDP55DRAFT_637834</name>
</gene>
<dbReference type="EMBL" id="JAHMHR010000073">
    <property type="protein sequence ID" value="KAK1658476.1"/>
    <property type="molecule type" value="Genomic_DNA"/>
</dbReference>
<protein>
    <submittedName>
        <fullName evidence="1">Uncharacterized protein</fullName>
    </submittedName>
</protein>
<evidence type="ECO:0000313" key="1">
    <source>
        <dbReference type="EMBL" id="KAK1658476.1"/>
    </source>
</evidence>
<dbReference type="Proteomes" id="UP001224890">
    <property type="component" value="Unassembled WGS sequence"/>
</dbReference>
<dbReference type="GeneID" id="85457563"/>
<sequence length="245" mass="27076">MDDVSTSGKWPQDHVDSKGVIGSREMKAAFLFGCLSALPIASSTFSPLASSPRSKGKGGVRAVSGHSKRVWEYESIDFGVRLANREHCSELIVIGFRNPIGALRFCRLIRPAPAFTLPDFSSFSCHGQNLQIFLSSTRYRYIVGRLFSCKNSIQDTQLDKLPPGIAEASSVSCHTTPYGYRLQQSHLDRSIKKTPVPTPIIPLLFVHAVNGLDEDQCIWAPQLTTACIDHRIERQDQLASTETLV</sequence>
<name>A0AAJ0A8H4_9PEZI</name>
<keyword evidence="2" id="KW-1185">Reference proteome</keyword>